<evidence type="ECO:0000313" key="1">
    <source>
        <dbReference type="EMBL" id="GHD43352.1"/>
    </source>
</evidence>
<evidence type="ECO:0000313" key="2">
    <source>
        <dbReference type="Proteomes" id="UP000630353"/>
    </source>
</evidence>
<name>A0A918XPX2_9PROT</name>
<proteinExistence type="predicted"/>
<dbReference type="EMBL" id="BMZS01000002">
    <property type="protein sequence ID" value="GHD43352.1"/>
    <property type="molecule type" value="Genomic_DNA"/>
</dbReference>
<accession>A0A918XPX2</accession>
<sequence length="305" mass="32754">MSRASCRIRTIRWLVGVLLAAGLAGRGGVAVAESVVLTFNGHKIEADGAEAIMTDLQFSAVSPHGAACDDIGDENGVLRCEIPCDTSSVLTKLVQVSPVRRDSYSVTPAQPQARLRGCSVDPARISIVYTHLRHLSELAQSRLRRIVAKSVALQPIDVAGLTNSVAVASALAAHVSDRTDEQDIVDFAEITADLAAYEQGLGNAAAAKQYAAYSTAASNVMIADVARFYGKEIEIRQSGLFGDYFKNVESVSGLPKNDQAVPEVPTALRDRTDDFFTAAARNKKLGFETRKGLGDVWIAHRQLER</sequence>
<comment type="caution">
    <text evidence="1">The sequence shown here is derived from an EMBL/GenBank/DDBJ whole genome shotgun (WGS) entry which is preliminary data.</text>
</comment>
<gene>
    <name evidence="1" type="ORF">GCM10017083_09380</name>
</gene>
<reference evidence="1" key="1">
    <citation type="journal article" date="2014" name="Int. J. Syst. Evol. Microbiol.">
        <title>Complete genome sequence of Corynebacterium casei LMG S-19264T (=DSM 44701T), isolated from a smear-ripened cheese.</title>
        <authorList>
            <consortium name="US DOE Joint Genome Institute (JGI-PGF)"/>
            <person name="Walter F."/>
            <person name="Albersmeier A."/>
            <person name="Kalinowski J."/>
            <person name="Ruckert C."/>
        </authorList>
    </citation>
    <scope>NUCLEOTIDE SEQUENCE</scope>
    <source>
        <strain evidence="1">KCTC 42651</strain>
    </source>
</reference>
<dbReference type="Proteomes" id="UP000630353">
    <property type="component" value="Unassembled WGS sequence"/>
</dbReference>
<dbReference type="RefSeq" id="WP_189987771.1">
    <property type="nucleotide sequence ID" value="NZ_BMZS01000002.1"/>
</dbReference>
<keyword evidence="2" id="KW-1185">Reference proteome</keyword>
<reference evidence="1" key="2">
    <citation type="submission" date="2020-09" db="EMBL/GenBank/DDBJ databases">
        <authorList>
            <person name="Sun Q."/>
            <person name="Kim S."/>
        </authorList>
    </citation>
    <scope>NUCLEOTIDE SEQUENCE</scope>
    <source>
        <strain evidence="1">KCTC 42651</strain>
    </source>
</reference>
<organism evidence="1 2">
    <name type="scientific">Thalassobaculum fulvum</name>
    <dbReference type="NCBI Taxonomy" id="1633335"/>
    <lineage>
        <taxon>Bacteria</taxon>
        <taxon>Pseudomonadati</taxon>
        <taxon>Pseudomonadota</taxon>
        <taxon>Alphaproteobacteria</taxon>
        <taxon>Rhodospirillales</taxon>
        <taxon>Thalassobaculaceae</taxon>
        <taxon>Thalassobaculum</taxon>
    </lineage>
</organism>
<dbReference type="AlphaFoldDB" id="A0A918XPX2"/>
<protein>
    <submittedName>
        <fullName evidence="1">Uncharacterized protein</fullName>
    </submittedName>
</protein>